<evidence type="ECO:0000313" key="3">
    <source>
        <dbReference type="Proteomes" id="UP000030428"/>
    </source>
</evidence>
<dbReference type="EMBL" id="JSZA02000255">
    <property type="protein sequence ID" value="TGN99925.1"/>
    <property type="molecule type" value="Genomic_DNA"/>
</dbReference>
<gene>
    <name evidence="2" type="ORF">PN36_31630</name>
    <name evidence="1" type="ORF">PN36_34010</name>
</gene>
<evidence type="ECO:0000313" key="2">
    <source>
        <dbReference type="EMBL" id="TGN99925.1"/>
    </source>
</evidence>
<keyword evidence="3" id="KW-1185">Reference proteome</keyword>
<name>A0A4E0QIW4_9GAMM</name>
<organism evidence="1 3">
    <name type="scientific">Candidatus Thiomargarita nelsonii</name>
    <dbReference type="NCBI Taxonomy" id="1003181"/>
    <lineage>
        <taxon>Bacteria</taxon>
        <taxon>Pseudomonadati</taxon>
        <taxon>Pseudomonadota</taxon>
        <taxon>Gammaproteobacteria</taxon>
        <taxon>Thiotrichales</taxon>
        <taxon>Thiotrichaceae</taxon>
        <taxon>Thiomargarita</taxon>
    </lineage>
</organism>
<dbReference type="Proteomes" id="UP000030428">
    <property type="component" value="Unassembled WGS sequence"/>
</dbReference>
<reference evidence="1 3" key="1">
    <citation type="journal article" date="2016" name="Front. Microbiol.">
        <title>Single-Cell (Meta-)Genomics of a Dimorphic Candidatus Thiomargarita nelsonii Reveals Genomic Plasticity.</title>
        <authorList>
            <person name="Flood B.E."/>
            <person name="Fliss P."/>
            <person name="Jones D.S."/>
            <person name="Dick G.J."/>
            <person name="Jain S."/>
            <person name="Kaster A.K."/>
            <person name="Winkel M."/>
            <person name="Mussmann M."/>
            <person name="Bailey J."/>
        </authorList>
    </citation>
    <scope>NUCLEOTIDE SEQUENCE [LARGE SCALE GENOMIC DNA]</scope>
    <source>
        <strain evidence="1">Hydrate Ridge</strain>
    </source>
</reference>
<protein>
    <submittedName>
        <fullName evidence="1">Uncharacterized protein</fullName>
    </submittedName>
</protein>
<comment type="caution">
    <text evidence="1">The sequence shown here is derived from an EMBL/GenBank/DDBJ whole genome shotgun (WGS) entry which is preliminary data.</text>
</comment>
<accession>A0A4E0QIW4</accession>
<proteinExistence type="predicted"/>
<sequence>MKSIVEIKNKIRQQPEYWQIPFMDFVDDFRRYKDISAIDTPYILDDEKMDALIAFRGKCFCAQKHFPLKRLNTFAMNKA</sequence>
<evidence type="ECO:0000313" key="1">
    <source>
        <dbReference type="EMBL" id="TGN99743.1"/>
    </source>
</evidence>
<dbReference type="EMBL" id="JSZA02000375">
    <property type="protein sequence ID" value="TGN99743.1"/>
    <property type="molecule type" value="Genomic_DNA"/>
</dbReference>
<dbReference type="AlphaFoldDB" id="A0A4E0QIW4"/>